<sequence>PRPGAAAASPTRWPPRRRTRSGRSPRRRGPRRWPRPAPRRPACWPPRRAPAVVRNGRCRCARSRGLWQSGASRGEHRGREGRRVVVDVQDDHPAFEEVDPALRRPDDRHLEVQETLVLVEDHLALRQLLAVDAPLRGAQLARHVVDLQVFRAGFQAERDLARAGDDAQVRSHIPDPDIGRPFLGQAVPQDLLGRRQADPKRRRQQQQEPAAAAAAAAAGGARLHQTQKRRHLPHFAGEEKKTRKNNLLPTHPFPPLTKKRPPAAPLRGNCQFPVPPPSQPLAAGRLAERER</sequence>
<feature type="compositionally biased region" description="Low complexity" evidence="1">
    <location>
        <begin position="210"/>
        <end position="221"/>
    </location>
</feature>
<feature type="compositionally biased region" description="Low complexity" evidence="1">
    <location>
        <begin position="1"/>
        <end position="11"/>
    </location>
</feature>
<dbReference type="GeneTree" id="ENSGT01030000234945"/>
<dbReference type="AlphaFoldDB" id="A0A8C6X9T6"/>
<feature type="compositionally biased region" description="Basic and acidic residues" evidence="1">
    <location>
        <begin position="162"/>
        <end position="178"/>
    </location>
</feature>
<reference evidence="2" key="2">
    <citation type="submission" date="2025-09" db="UniProtKB">
        <authorList>
            <consortium name="Ensembl"/>
        </authorList>
    </citation>
    <scope>IDENTIFICATION</scope>
</reference>
<name>A0A8C6X9T6_NAJNA</name>
<reference evidence="2" key="1">
    <citation type="submission" date="2025-08" db="UniProtKB">
        <authorList>
            <consortium name="Ensembl"/>
        </authorList>
    </citation>
    <scope>IDENTIFICATION</scope>
</reference>
<feature type="compositionally biased region" description="Basic residues" evidence="1">
    <location>
        <begin position="14"/>
        <end position="38"/>
    </location>
</feature>
<evidence type="ECO:0000256" key="1">
    <source>
        <dbReference type="SAM" id="MobiDB-lite"/>
    </source>
</evidence>
<dbReference type="Ensembl" id="ENSNNAT00000011584.1">
    <property type="protein sequence ID" value="ENSNNAP00000011076.1"/>
    <property type="gene ID" value="ENSNNAG00000007402.1"/>
</dbReference>
<evidence type="ECO:0000313" key="2">
    <source>
        <dbReference type="Ensembl" id="ENSNNAP00000011076.1"/>
    </source>
</evidence>
<keyword evidence="3" id="KW-1185">Reference proteome</keyword>
<evidence type="ECO:0000313" key="3">
    <source>
        <dbReference type="Proteomes" id="UP000694559"/>
    </source>
</evidence>
<dbReference type="OMA" id="SFWPRER"/>
<dbReference type="Proteomes" id="UP000694559">
    <property type="component" value="Unplaced"/>
</dbReference>
<accession>A0A8C6X9T6</accession>
<feature type="region of interest" description="Disordered" evidence="1">
    <location>
        <begin position="1"/>
        <end position="48"/>
    </location>
</feature>
<organism evidence="2 3">
    <name type="scientific">Naja naja</name>
    <name type="common">Indian cobra</name>
    <dbReference type="NCBI Taxonomy" id="35670"/>
    <lineage>
        <taxon>Eukaryota</taxon>
        <taxon>Metazoa</taxon>
        <taxon>Chordata</taxon>
        <taxon>Craniata</taxon>
        <taxon>Vertebrata</taxon>
        <taxon>Euteleostomi</taxon>
        <taxon>Lepidosauria</taxon>
        <taxon>Squamata</taxon>
        <taxon>Bifurcata</taxon>
        <taxon>Unidentata</taxon>
        <taxon>Episquamata</taxon>
        <taxon>Toxicofera</taxon>
        <taxon>Serpentes</taxon>
        <taxon>Colubroidea</taxon>
        <taxon>Elapidae</taxon>
        <taxon>Elapinae</taxon>
        <taxon>Naja</taxon>
    </lineage>
</organism>
<feature type="region of interest" description="Disordered" evidence="1">
    <location>
        <begin position="162"/>
        <end position="291"/>
    </location>
</feature>
<protein>
    <submittedName>
        <fullName evidence="2">Uncharacterized protein</fullName>
    </submittedName>
</protein>
<proteinExistence type="predicted"/>
<dbReference type="OrthoDB" id="9908946at2759"/>